<dbReference type="EMBL" id="JAHLFV010000157">
    <property type="protein sequence ID" value="MBU3850212.1"/>
    <property type="molecule type" value="Genomic_DNA"/>
</dbReference>
<dbReference type="PANTHER" id="PTHR42892:SF1">
    <property type="entry name" value="GLUCOSAMINE-6-PHOSPHATE ISOMERASE"/>
    <property type="match status" value="1"/>
</dbReference>
<evidence type="ECO:0000313" key="2">
    <source>
        <dbReference type="Proteomes" id="UP000823914"/>
    </source>
</evidence>
<dbReference type="Proteomes" id="UP000823914">
    <property type="component" value="Unassembled WGS sequence"/>
</dbReference>
<evidence type="ECO:0000313" key="1">
    <source>
        <dbReference type="EMBL" id="MBU3850212.1"/>
    </source>
</evidence>
<dbReference type="AlphaFoldDB" id="A0A9E2L3R8"/>
<dbReference type="GO" id="GO:0016853">
    <property type="term" value="F:isomerase activity"/>
    <property type="evidence" value="ECO:0007669"/>
    <property type="project" value="UniProtKB-KW"/>
</dbReference>
<accession>A0A9E2L3R8</accession>
<keyword evidence="1" id="KW-0413">Isomerase</keyword>
<comment type="caution">
    <text evidence="1">The sequence shown here is derived from an EMBL/GenBank/DDBJ whole genome shotgun (WGS) entry which is preliminary data.</text>
</comment>
<reference evidence="1" key="2">
    <citation type="submission" date="2021-04" db="EMBL/GenBank/DDBJ databases">
        <authorList>
            <person name="Gilroy R."/>
        </authorList>
    </citation>
    <scope>NUCLEOTIDE SEQUENCE</scope>
    <source>
        <strain evidence="1">Gambia15-2214</strain>
    </source>
</reference>
<dbReference type="InterPro" id="IPR052960">
    <property type="entry name" value="GlcN6P_deaminase-like"/>
</dbReference>
<proteinExistence type="predicted"/>
<gene>
    <name evidence="1" type="ORF">IAA16_06570</name>
</gene>
<dbReference type="PANTHER" id="PTHR42892">
    <property type="entry name" value="GLUCOSAMINE-6-PHOSPHATE DEAMINASE-LIKE PROTEIN BT_0258-RELATED"/>
    <property type="match status" value="1"/>
</dbReference>
<protein>
    <submittedName>
        <fullName evidence="1">Glucosamine-6-phosphate isomerase</fullName>
    </submittedName>
</protein>
<organism evidence="1 2">
    <name type="scientific">Candidatus Treponema excrementipullorum</name>
    <dbReference type="NCBI Taxonomy" id="2838768"/>
    <lineage>
        <taxon>Bacteria</taxon>
        <taxon>Pseudomonadati</taxon>
        <taxon>Spirochaetota</taxon>
        <taxon>Spirochaetia</taxon>
        <taxon>Spirochaetales</taxon>
        <taxon>Treponemataceae</taxon>
        <taxon>Treponema</taxon>
    </lineage>
</organism>
<dbReference type="InterPro" id="IPR037171">
    <property type="entry name" value="NagB/RpiA_transferase-like"/>
</dbReference>
<name>A0A9E2L3R8_9SPIR</name>
<reference evidence="1" key="1">
    <citation type="journal article" date="2021" name="PeerJ">
        <title>Extensive microbial diversity within the chicken gut microbiome revealed by metagenomics and culture.</title>
        <authorList>
            <person name="Gilroy R."/>
            <person name="Ravi A."/>
            <person name="Getino M."/>
            <person name="Pursley I."/>
            <person name="Horton D.L."/>
            <person name="Alikhan N.F."/>
            <person name="Baker D."/>
            <person name="Gharbi K."/>
            <person name="Hall N."/>
            <person name="Watson M."/>
            <person name="Adriaenssens E.M."/>
            <person name="Foster-Nyarko E."/>
            <person name="Jarju S."/>
            <person name="Secka A."/>
            <person name="Antonio M."/>
            <person name="Oren A."/>
            <person name="Chaudhuri R.R."/>
            <person name="La Ragione R."/>
            <person name="Hildebrand F."/>
            <person name="Pallen M.J."/>
        </authorList>
    </citation>
    <scope>NUCLEOTIDE SEQUENCE</scope>
    <source>
        <strain evidence="1">Gambia15-2214</strain>
    </source>
</reference>
<dbReference type="Gene3D" id="3.40.50.1360">
    <property type="match status" value="1"/>
</dbReference>
<dbReference type="SUPFAM" id="SSF100950">
    <property type="entry name" value="NagB/RpiA/CoA transferase-like"/>
    <property type="match status" value="1"/>
</dbReference>
<sequence>MDYFKLTKEDLGKNSKIPIVALGSAGEVFYEMALDMIQNIEENNAKGEKTVFICPVGPVGQYPIFVRLVNERNVSLKNTWFFNMDEYLQDNDTYIDTENPLSFRGFMNRTVYNKIKPELVMPENQRVFPDPKNPEKLDEMLGALGGAQVCYGGIGITGHVAFNEPENVPVDEFGKRPTRKLSISPETRAVNSIGDLGGAINAMPRRCITIGMKSILAAKKIRLYCFRDWHRAVVRQAAYGDVTASFPVTLVQNHPDARITVTDNVAEAAF</sequence>